<accession>A0A6L2ZJJ7</accession>
<dbReference type="SUPFAM" id="SSF56672">
    <property type="entry name" value="DNA/RNA polymerases"/>
    <property type="match status" value="1"/>
</dbReference>
<dbReference type="AlphaFoldDB" id="A0A6L2ZJJ7"/>
<protein>
    <submittedName>
        <fullName evidence="1">RNA-dependent RNA polymerase</fullName>
    </submittedName>
</protein>
<dbReference type="EMBL" id="BLWB01000058">
    <property type="protein sequence ID" value="GFM95189.1"/>
    <property type="molecule type" value="Genomic_RNA"/>
</dbReference>
<dbReference type="InterPro" id="IPR043502">
    <property type="entry name" value="DNA/RNA_pol_sf"/>
</dbReference>
<organism evidence="1">
    <name type="scientific">viral metagenome</name>
    <dbReference type="NCBI Taxonomy" id="1070528"/>
    <lineage>
        <taxon>unclassified sequences</taxon>
        <taxon>metagenomes</taxon>
        <taxon>organismal metagenomes</taxon>
    </lineage>
</organism>
<gene>
    <name evidence="1" type="ORF">MMARV_C058P1</name>
</gene>
<comment type="caution">
    <text evidence="1">The sequence shown here is derived from an EMBL/GenBank/DDBJ whole genome shotgun (WGS) entry which is preliminary data.</text>
</comment>
<keyword evidence="1" id="KW-0808">Transferase</keyword>
<name>A0A6L2ZJJ7_9ZZZZ</name>
<keyword evidence="1" id="KW-0696">RNA-directed RNA polymerase</keyword>
<dbReference type="GO" id="GO:0003968">
    <property type="term" value="F:RNA-directed RNA polymerase activity"/>
    <property type="evidence" value="ECO:0007669"/>
    <property type="project" value="UniProtKB-KW"/>
</dbReference>
<keyword evidence="1" id="KW-0548">Nucleotidyltransferase</keyword>
<feature type="non-terminal residue" evidence="1">
    <location>
        <position position="403"/>
    </location>
</feature>
<reference evidence="1" key="1">
    <citation type="submission" date="2020-05" db="EMBL/GenBank/DDBJ databases">
        <title>Diverged and active partitiviruses in Lichen.</title>
        <authorList>
            <person name="Urayama S."/>
            <person name="Doi N."/>
            <person name="Kondo F."/>
            <person name="Chiba Y."/>
            <person name="Takaki Y."/>
            <person name="Hirai M."/>
            <person name="Minegishi Y."/>
            <person name="Hagiwara D."/>
            <person name="Nunoura T."/>
        </authorList>
    </citation>
    <scope>NUCLEOTIDE SEQUENCE</scope>
</reference>
<sequence length="403" mass="45199">MGEEAIVDLQGLPEALKIRTISKGPAITYFVLRPVQKFLHNTMRKHRIFTLLGHPEVTPELLAHVFPRSADETEKGDKFHSLDYEAATDNLSPLMSETCVDAISDCIGLPLDLRKLFHKALTGHRINDPTFDHEEFTRLCIDAELALSHEERMRLWTEEQKMGQLMGSIVSFPVLCIVNAAVCRRAFELTTGVVCHLDQFPCLINGDDGLVLAPTYFETIWEDIARSVGLTPSVGKCYVHDFFLNINSTSFYCLPSPGEPTEFSKIPYVNIGLVNGMKRSGGKQTVSDMFSIERGLTIGAAHRELMSSCPQSLRLKVHECFLASNWAVLDSVAIPWYIPEELGGVGLEPTVDYVRLSDDVDDMVPRDYARLENGHRCGPSPLDVRLAWALEDRNFSQFRVSRV</sequence>
<evidence type="ECO:0000313" key="1">
    <source>
        <dbReference type="EMBL" id="GFM95189.1"/>
    </source>
</evidence>
<proteinExistence type="predicted"/>